<dbReference type="Gene3D" id="3.50.50.60">
    <property type="entry name" value="FAD/NAD(P)-binding domain"/>
    <property type="match status" value="1"/>
</dbReference>
<evidence type="ECO:0000256" key="4">
    <source>
        <dbReference type="ARBA" id="ARBA00023002"/>
    </source>
</evidence>
<keyword evidence="2 5" id="KW-0285">Flavoprotein</keyword>
<dbReference type="PANTHER" id="PTHR23023">
    <property type="entry name" value="DIMETHYLANILINE MONOOXYGENASE"/>
    <property type="match status" value="1"/>
</dbReference>
<gene>
    <name evidence="6" type="ORF">B296_00052675</name>
</gene>
<dbReference type="AlphaFoldDB" id="A0A426X6C4"/>
<evidence type="ECO:0000256" key="2">
    <source>
        <dbReference type="ARBA" id="ARBA00022630"/>
    </source>
</evidence>
<dbReference type="Pfam" id="PF00743">
    <property type="entry name" value="FMO-like"/>
    <property type="match status" value="1"/>
</dbReference>
<keyword evidence="4 5" id="KW-0560">Oxidoreductase</keyword>
<comment type="caution">
    <text evidence="6">The sequence shown here is derived from an EMBL/GenBank/DDBJ whole genome shotgun (WGS) entry which is preliminary data.</text>
</comment>
<name>A0A426X6C4_ENSVE</name>
<evidence type="ECO:0000313" key="6">
    <source>
        <dbReference type="EMBL" id="RRT35023.1"/>
    </source>
</evidence>
<dbReference type="EMBL" id="AMZH03025711">
    <property type="protein sequence ID" value="RRT35023.1"/>
    <property type="molecule type" value="Genomic_DNA"/>
</dbReference>
<evidence type="ECO:0000256" key="1">
    <source>
        <dbReference type="ARBA" id="ARBA00009183"/>
    </source>
</evidence>
<dbReference type="GO" id="GO:0050660">
    <property type="term" value="F:flavin adenine dinucleotide binding"/>
    <property type="evidence" value="ECO:0007669"/>
    <property type="project" value="InterPro"/>
</dbReference>
<comment type="similarity">
    <text evidence="1 5">Belongs to the FMO family.</text>
</comment>
<accession>A0A426X6C4</accession>
<protein>
    <recommendedName>
        <fullName evidence="5">Flavin-containing monooxygenase</fullName>
        <ecNumber evidence="5">1.-.-.-</ecNumber>
    </recommendedName>
</protein>
<keyword evidence="5" id="KW-0503">Monooxygenase</keyword>
<reference evidence="6 7" key="1">
    <citation type="journal article" date="2014" name="Agronomy (Basel)">
        <title>A Draft Genome Sequence for Ensete ventricosum, the Drought-Tolerant Tree Against Hunger.</title>
        <authorList>
            <person name="Harrison J."/>
            <person name="Moore K.A."/>
            <person name="Paszkiewicz K."/>
            <person name="Jones T."/>
            <person name="Grant M."/>
            <person name="Ambacheew D."/>
            <person name="Muzemil S."/>
            <person name="Studholme D.J."/>
        </authorList>
    </citation>
    <scope>NUCLEOTIDE SEQUENCE [LARGE SCALE GENOMIC DNA]</scope>
</reference>
<dbReference type="EC" id="1.-.-.-" evidence="5"/>
<dbReference type="Proteomes" id="UP000287651">
    <property type="component" value="Unassembled WGS sequence"/>
</dbReference>
<evidence type="ECO:0000256" key="3">
    <source>
        <dbReference type="ARBA" id="ARBA00022827"/>
    </source>
</evidence>
<organism evidence="6 7">
    <name type="scientific">Ensete ventricosum</name>
    <name type="common">Abyssinian banana</name>
    <name type="synonym">Musa ensete</name>
    <dbReference type="NCBI Taxonomy" id="4639"/>
    <lineage>
        <taxon>Eukaryota</taxon>
        <taxon>Viridiplantae</taxon>
        <taxon>Streptophyta</taxon>
        <taxon>Embryophyta</taxon>
        <taxon>Tracheophyta</taxon>
        <taxon>Spermatophyta</taxon>
        <taxon>Magnoliopsida</taxon>
        <taxon>Liliopsida</taxon>
        <taxon>Zingiberales</taxon>
        <taxon>Musaceae</taxon>
        <taxon>Ensete</taxon>
    </lineage>
</organism>
<sequence length="222" mass="25900">MAILPDNFFAEADQGRILFKKSSRWCFWEGGVVLDDGTRLEADVVLLATGFDGKKKLRTVLPEPYRGLIVDSAGVMPLYRCALSLFLDHPKQWAQCWIDDRGTIHPLIPHMAFVGYIESVSNLHTSELRCKWLGRLLKGRFELPSVEEMFRQTSQETEVMKRTTRFYRRHCISTFSINHSDEMCEEMGWSSWRKRNWMSEAFGAYNNQDYKEDKSERADLLD</sequence>
<dbReference type="SUPFAM" id="SSF51905">
    <property type="entry name" value="FAD/NAD(P)-binding domain"/>
    <property type="match status" value="1"/>
</dbReference>
<evidence type="ECO:0000256" key="5">
    <source>
        <dbReference type="RuleBase" id="RU361177"/>
    </source>
</evidence>
<dbReference type="InterPro" id="IPR036188">
    <property type="entry name" value="FAD/NAD-bd_sf"/>
</dbReference>
<comment type="cofactor">
    <cofactor evidence="5">
        <name>FAD</name>
        <dbReference type="ChEBI" id="CHEBI:57692"/>
    </cofactor>
</comment>
<keyword evidence="3 5" id="KW-0274">FAD</keyword>
<dbReference type="InterPro" id="IPR020946">
    <property type="entry name" value="Flavin_mOase-like"/>
</dbReference>
<dbReference type="InterPro" id="IPR050346">
    <property type="entry name" value="FMO-like"/>
</dbReference>
<proteinExistence type="inferred from homology"/>
<dbReference type="GO" id="GO:0050661">
    <property type="term" value="F:NADP binding"/>
    <property type="evidence" value="ECO:0007669"/>
    <property type="project" value="InterPro"/>
</dbReference>
<evidence type="ECO:0000313" key="7">
    <source>
        <dbReference type="Proteomes" id="UP000287651"/>
    </source>
</evidence>
<dbReference type="GO" id="GO:0004499">
    <property type="term" value="F:N,N-dimethylaniline monooxygenase activity"/>
    <property type="evidence" value="ECO:0007669"/>
    <property type="project" value="InterPro"/>
</dbReference>